<gene>
    <name evidence="4" type="ORF">DUNSADRAFT_5017</name>
</gene>
<evidence type="ECO:0000256" key="2">
    <source>
        <dbReference type="ARBA" id="ARBA00022786"/>
    </source>
</evidence>
<proteinExistence type="predicted"/>
<keyword evidence="2" id="KW-0833">Ubl conjugation pathway</keyword>
<comment type="caution">
    <text evidence="4">The sequence shown here is derived from an EMBL/GenBank/DDBJ whole genome shotgun (WGS) entry which is preliminary data.</text>
</comment>
<evidence type="ECO:0000313" key="5">
    <source>
        <dbReference type="Proteomes" id="UP000815325"/>
    </source>
</evidence>
<protein>
    <submittedName>
        <fullName evidence="4">Armadillo-type protein</fullName>
    </submittedName>
</protein>
<dbReference type="PANTHER" id="PTHR12696">
    <property type="entry name" value="TIP120"/>
    <property type="match status" value="1"/>
</dbReference>
<evidence type="ECO:0000313" key="4">
    <source>
        <dbReference type="EMBL" id="KAF5826060.1"/>
    </source>
</evidence>
<dbReference type="Proteomes" id="UP000815325">
    <property type="component" value="Unassembled WGS sequence"/>
</dbReference>
<dbReference type="SUPFAM" id="SSF48371">
    <property type="entry name" value="ARM repeat"/>
    <property type="match status" value="1"/>
</dbReference>
<dbReference type="InterPro" id="IPR039852">
    <property type="entry name" value="CAND1/CAND2"/>
</dbReference>
<dbReference type="InterPro" id="IPR016024">
    <property type="entry name" value="ARM-type_fold"/>
</dbReference>
<evidence type="ECO:0000256" key="3">
    <source>
        <dbReference type="SAM" id="MobiDB-lite"/>
    </source>
</evidence>
<feature type="region of interest" description="Disordered" evidence="3">
    <location>
        <begin position="185"/>
        <end position="215"/>
    </location>
</feature>
<keyword evidence="1" id="KW-0677">Repeat</keyword>
<evidence type="ECO:0000256" key="1">
    <source>
        <dbReference type="ARBA" id="ARBA00022737"/>
    </source>
</evidence>
<sequence length="461" mass="49887">MGLKLMQEASNVVSDSLDILAEVTQKFGNLLVAEHARIKATLVPLLDDARAPIRKRAMHCLAAMSVYMNDGLLDEVVSHLLQRLKEGQKVIKPDVLRSYVAAVGHVSRSVGYRFGKYLGEATALVVSYCEAAKEKEGDDELREHCLQAMEGFVLCCPTDARSHMGALIDAGLKFIKFDPNFAGENMDEDGAEEEGGEEDEEQEEEEEEAYSDDEDVSWKVRRAAAKLISAVASQYPDAVAEVYKRTSGELINRFREREENVKGDVFAAYIVLARQVGNVSRRFRPEDPNNPVQLLHADVPAVVRSCAKQLKEKNPKTRMAVFGLLRELIGVAPVPVAQELPLLVPGITAALSLCRVAPVPVAQELPLLVPGTTATLGVGIRLHYVRVKLCGVAPVPVAQELPLLVPGITAALSASCETVSELGCNMHLSNCVILPLPAPVITAALSHARVKLGGEAPIPVA</sequence>
<name>A0ABQ7FUK2_DUNSA</name>
<accession>A0ABQ7FUK2</accession>
<reference evidence="4" key="1">
    <citation type="submission" date="2017-08" db="EMBL/GenBank/DDBJ databases">
        <authorList>
            <person name="Polle J.E."/>
            <person name="Barry K."/>
            <person name="Cushman J."/>
            <person name="Schmutz J."/>
            <person name="Tran D."/>
            <person name="Hathwaick L.T."/>
            <person name="Yim W.C."/>
            <person name="Jenkins J."/>
            <person name="Mckie-Krisberg Z.M."/>
            <person name="Prochnik S."/>
            <person name="Lindquist E."/>
            <person name="Dockter R.B."/>
            <person name="Adam C."/>
            <person name="Molina H."/>
            <person name="Bunkerborg J."/>
            <person name="Jin E."/>
            <person name="Buchheim M."/>
            <person name="Magnuson J."/>
        </authorList>
    </citation>
    <scope>NUCLEOTIDE SEQUENCE</scope>
    <source>
        <strain evidence="4">CCAP 19/18</strain>
    </source>
</reference>
<dbReference type="EMBL" id="MU071429">
    <property type="protein sequence ID" value="KAF5826060.1"/>
    <property type="molecule type" value="Genomic_DNA"/>
</dbReference>
<organism evidence="4 5">
    <name type="scientific">Dunaliella salina</name>
    <name type="common">Green alga</name>
    <name type="synonym">Protococcus salinus</name>
    <dbReference type="NCBI Taxonomy" id="3046"/>
    <lineage>
        <taxon>Eukaryota</taxon>
        <taxon>Viridiplantae</taxon>
        <taxon>Chlorophyta</taxon>
        <taxon>core chlorophytes</taxon>
        <taxon>Chlorophyceae</taxon>
        <taxon>CS clade</taxon>
        <taxon>Chlamydomonadales</taxon>
        <taxon>Dunaliellaceae</taxon>
        <taxon>Dunaliella</taxon>
    </lineage>
</organism>
<dbReference type="InterPro" id="IPR011989">
    <property type="entry name" value="ARM-like"/>
</dbReference>
<keyword evidence="5" id="KW-1185">Reference proteome</keyword>
<dbReference type="Gene3D" id="1.25.10.10">
    <property type="entry name" value="Leucine-rich Repeat Variant"/>
    <property type="match status" value="1"/>
</dbReference>